<dbReference type="HOGENOM" id="CLU_073027_0_1_11"/>
<evidence type="ECO:0000313" key="11">
    <source>
        <dbReference type="Proteomes" id="UP000018291"/>
    </source>
</evidence>
<dbReference type="Gene3D" id="3.30.200.20">
    <property type="entry name" value="Phosphorylase Kinase, domain 1"/>
    <property type="match status" value="1"/>
</dbReference>
<keyword evidence="2 10" id="KW-0808">Transferase</keyword>
<organism evidence="10 11">
    <name type="scientific">Candidatus Neomicrothrix parvicella RN1</name>
    <dbReference type="NCBI Taxonomy" id="1229780"/>
    <lineage>
        <taxon>Bacteria</taxon>
        <taxon>Bacillati</taxon>
        <taxon>Actinomycetota</taxon>
        <taxon>Acidimicrobiia</taxon>
        <taxon>Acidimicrobiales</taxon>
        <taxon>Microthrixaceae</taxon>
        <taxon>Candidatus Neomicrothrix</taxon>
    </lineage>
</organism>
<dbReference type="InterPro" id="IPR011009">
    <property type="entry name" value="Kinase-like_dom_sf"/>
</dbReference>
<feature type="domain" description="Aminoglycoside phosphotransferase" evidence="9">
    <location>
        <begin position="31"/>
        <end position="227"/>
    </location>
</feature>
<keyword evidence="3" id="KW-0547">Nucleotide-binding</keyword>
<evidence type="ECO:0000256" key="7">
    <source>
        <dbReference type="PIRSR" id="PIRSR000706-1"/>
    </source>
</evidence>
<evidence type="ECO:0000256" key="1">
    <source>
        <dbReference type="ARBA" id="ARBA00006219"/>
    </source>
</evidence>
<feature type="binding site" evidence="8">
    <location>
        <position position="173"/>
    </location>
    <ligand>
        <name>Mg(2+)</name>
        <dbReference type="ChEBI" id="CHEBI:18420"/>
    </ligand>
</feature>
<feature type="binding site" evidence="8">
    <location>
        <position position="186"/>
    </location>
    <ligand>
        <name>Mg(2+)</name>
        <dbReference type="ChEBI" id="CHEBI:18420"/>
    </ligand>
</feature>
<dbReference type="GO" id="GO:0046677">
    <property type="term" value="P:response to antibiotic"/>
    <property type="evidence" value="ECO:0007669"/>
    <property type="project" value="UniProtKB-KW"/>
</dbReference>
<comment type="similarity">
    <text evidence="1">Belongs to the aminoglycoside phosphotransferase family.</text>
</comment>
<evidence type="ECO:0000256" key="4">
    <source>
        <dbReference type="ARBA" id="ARBA00022777"/>
    </source>
</evidence>
<reference evidence="10 11" key="1">
    <citation type="journal article" date="2013" name="ISME J.">
        <title>Metabolic model for the filamentous 'Candidatus Microthrix parvicella' based on genomic and metagenomic analyses.</title>
        <authorList>
            <person name="Jon McIlroy S."/>
            <person name="Kristiansen R."/>
            <person name="Albertsen M."/>
            <person name="Michael Karst S."/>
            <person name="Rossetti S."/>
            <person name="Lund Nielsen J."/>
            <person name="Tandoi V."/>
            <person name="James Seviour R."/>
            <person name="Nielsen P.H."/>
        </authorList>
    </citation>
    <scope>NUCLEOTIDE SEQUENCE [LARGE SCALE GENOMIC DNA]</scope>
    <source>
        <strain evidence="10 11">RN1</strain>
    </source>
</reference>
<dbReference type="InterPro" id="IPR002575">
    <property type="entry name" value="Aminoglycoside_PTrfase"/>
</dbReference>
<evidence type="ECO:0000256" key="2">
    <source>
        <dbReference type="ARBA" id="ARBA00022679"/>
    </source>
</evidence>
<dbReference type="PIRSF" id="PIRSF000706">
    <property type="entry name" value="Kanamycin_kin"/>
    <property type="match status" value="1"/>
</dbReference>
<dbReference type="STRING" id="1229780.BN381_80318"/>
<dbReference type="GO" id="GO:0008910">
    <property type="term" value="F:kanamycin kinase activity"/>
    <property type="evidence" value="ECO:0007669"/>
    <property type="project" value="UniProtKB-EC"/>
</dbReference>
<dbReference type="RefSeq" id="WP_012230841.1">
    <property type="nucleotide sequence ID" value="NZ_HG422565.1"/>
</dbReference>
<dbReference type="GO" id="GO:0005524">
    <property type="term" value="F:ATP binding"/>
    <property type="evidence" value="ECO:0007669"/>
    <property type="project" value="UniProtKB-KW"/>
</dbReference>
<keyword evidence="8" id="KW-0479">Metal-binding</keyword>
<dbReference type="eggNOG" id="COG3231">
    <property type="taxonomic scope" value="Bacteria"/>
</dbReference>
<accession>R4Z516</accession>
<sequence>MSDTTVEFVEREDGVLVVAKTGPIGQDATWGNVADESQRLEWLAMAGAPVPKVIEFVDHGDGTATLLTERIPGFDATRREARARPEELVDLFAKALRVWHDNLSVADCPFRSDWATRLEVAKARLKRGLIASENLDDAYRRVGFDTLVASLDRTDPDDHDDLVVIHGDPSLPNLILGAGGFAGWVDVGRVGVGSRWCDLMIAATTIASNMGPMLVPTLFEAYGADSADTLAVDAYQLLEQFL</sequence>
<dbReference type="Proteomes" id="UP000018291">
    <property type="component" value="Unassembled WGS sequence"/>
</dbReference>
<evidence type="ECO:0000256" key="8">
    <source>
        <dbReference type="PIRSR" id="PIRSR000706-2"/>
    </source>
</evidence>
<dbReference type="Gene3D" id="3.90.1200.10">
    <property type="match status" value="1"/>
</dbReference>
<evidence type="ECO:0000256" key="3">
    <source>
        <dbReference type="ARBA" id="ARBA00022741"/>
    </source>
</evidence>
<feature type="active site" description="Proton acceptor" evidence="7">
    <location>
        <position position="168"/>
    </location>
</feature>
<keyword evidence="11" id="KW-1185">Reference proteome</keyword>
<evidence type="ECO:0000256" key="6">
    <source>
        <dbReference type="ARBA" id="ARBA00023251"/>
    </source>
</evidence>
<dbReference type="AlphaFoldDB" id="R4Z516"/>
<dbReference type="EMBL" id="CANL01000078">
    <property type="protein sequence ID" value="CCM65788.1"/>
    <property type="molecule type" value="Genomic_DNA"/>
</dbReference>
<dbReference type="GO" id="GO:0046872">
    <property type="term" value="F:metal ion binding"/>
    <property type="evidence" value="ECO:0007669"/>
    <property type="project" value="UniProtKB-KW"/>
</dbReference>
<keyword evidence="4 10" id="KW-0418">Kinase</keyword>
<dbReference type="InterPro" id="IPR024165">
    <property type="entry name" value="Kan/Strep_kinase"/>
</dbReference>
<comment type="caution">
    <text evidence="10">The sequence shown here is derived from an EMBL/GenBank/DDBJ whole genome shotgun (WGS) entry which is preliminary data.</text>
</comment>
<gene>
    <name evidence="10" type="ORF">BN381_80318</name>
</gene>
<dbReference type="EC" id="2.7.1.95" evidence="10"/>
<dbReference type="OrthoDB" id="3806873at2"/>
<dbReference type="Pfam" id="PF01636">
    <property type="entry name" value="APH"/>
    <property type="match status" value="1"/>
</dbReference>
<keyword evidence="5" id="KW-0067">ATP-binding</keyword>
<proteinExistence type="inferred from homology"/>
<keyword evidence="6" id="KW-0046">Antibiotic resistance</keyword>
<protein>
    <submittedName>
        <fullName evidence="10">Putative Kanamycin kinase</fullName>
        <ecNumber evidence="10">2.7.1.95</ecNumber>
    </submittedName>
</protein>
<keyword evidence="8" id="KW-0460">Magnesium</keyword>
<evidence type="ECO:0000256" key="5">
    <source>
        <dbReference type="ARBA" id="ARBA00022840"/>
    </source>
</evidence>
<evidence type="ECO:0000259" key="9">
    <source>
        <dbReference type="Pfam" id="PF01636"/>
    </source>
</evidence>
<name>R4Z516_9ACTN</name>
<evidence type="ECO:0000313" key="10">
    <source>
        <dbReference type="EMBL" id="CCM65788.1"/>
    </source>
</evidence>
<dbReference type="SUPFAM" id="SSF56112">
    <property type="entry name" value="Protein kinase-like (PK-like)"/>
    <property type="match status" value="1"/>
</dbReference>